<keyword evidence="3" id="KW-0804">Transcription</keyword>
<feature type="modified residue" description="4-aspartylphosphate" evidence="4">
    <location>
        <position position="53"/>
    </location>
</feature>
<dbReference type="SMART" id="SM00421">
    <property type="entry name" value="HTH_LUXR"/>
    <property type="match status" value="1"/>
</dbReference>
<accession>A0ABT2N2M9</accession>
<evidence type="ECO:0000256" key="5">
    <source>
        <dbReference type="SAM" id="MobiDB-lite"/>
    </source>
</evidence>
<dbReference type="InterPro" id="IPR039420">
    <property type="entry name" value="WalR-like"/>
</dbReference>
<feature type="region of interest" description="Disordered" evidence="5">
    <location>
        <begin position="137"/>
        <end position="173"/>
    </location>
</feature>
<comment type="caution">
    <text evidence="8">The sequence shown here is derived from an EMBL/GenBank/DDBJ whole genome shotgun (WGS) entry which is preliminary data.</text>
</comment>
<dbReference type="PROSITE" id="PS50110">
    <property type="entry name" value="RESPONSE_REGULATORY"/>
    <property type="match status" value="1"/>
</dbReference>
<organism evidence="8 9">
    <name type="scientific">Laspinema olomoucense D3b</name>
    <dbReference type="NCBI Taxonomy" id="2953688"/>
    <lineage>
        <taxon>Bacteria</taxon>
        <taxon>Bacillati</taxon>
        <taxon>Cyanobacteriota</taxon>
        <taxon>Cyanophyceae</taxon>
        <taxon>Oscillatoriophycideae</taxon>
        <taxon>Oscillatoriales</taxon>
        <taxon>Laspinemataceae</taxon>
        <taxon>Laspinema</taxon>
        <taxon>Laspinema olomoucense</taxon>
    </lineage>
</organism>
<dbReference type="InterPro" id="IPR036388">
    <property type="entry name" value="WH-like_DNA-bd_sf"/>
</dbReference>
<dbReference type="InterPro" id="IPR011006">
    <property type="entry name" value="CheY-like_superfamily"/>
</dbReference>
<dbReference type="PROSITE" id="PS50043">
    <property type="entry name" value="HTH_LUXR_2"/>
    <property type="match status" value="1"/>
</dbReference>
<feature type="domain" description="Response regulatory" evidence="7">
    <location>
        <begin position="4"/>
        <end position="120"/>
    </location>
</feature>
<evidence type="ECO:0000256" key="3">
    <source>
        <dbReference type="ARBA" id="ARBA00023163"/>
    </source>
</evidence>
<dbReference type="Gene3D" id="1.10.10.10">
    <property type="entry name" value="Winged helix-like DNA-binding domain superfamily/Winged helix DNA-binding domain"/>
    <property type="match status" value="1"/>
</dbReference>
<dbReference type="RefSeq" id="WP_261199500.1">
    <property type="nucleotide sequence ID" value="NZ_JAMXFA010000004.1"/>
</dbReference>
<sequence>MPLTILIVDDDPAIRLSICHYLEQCGYSAIAAQNGQEGLLKVDEFQPHLLVTDIIMPEMDGYELVKRVRKKPALRLLPVIFLTARTSTPERILGYKLGCDLYLPKPFDLDELGAVIRNLLERSQLIQSQWRFNSDDSLSPAGEANLKSPVETTPSLRATPPREGNKPVSPADKATALTAQESAFTIPLTPRERDVLDLLAEGLSNAQIGDRLHLSPRTVEKYVSALLRKTETSNRAGLLRFAIEHHLV</sequence>
<dbReference type="PRINTS" id="PR00038">
    <property type="entry name" value="HTHLUXR"/>
</dbReference>
<dbReference type="InterPro" id="IPR000792">
    <property type="entry name" value="Tscrpt_reg_LuxR_C"/>
</dbReference>
<dbReference type="Proteomes" id="UP001525961">
    <property type="component" value="Unassembled WGS sequence"/>
</dbReference>
<evidence type="ECO:0000256" key="1">
    <source>
        <dbReference type="ARBA" id="ARBA00023015"/>
    </source>
</evidence>
<feature type="domain" description="HTH luxR-type" evidence="6">
    <location>
        <begin position="181"/>
        <end position="246"/>
    </location>
</feature>
<gene>
    <name evidence="8" type="ORF">NG792_04265</name>
</gene>
<dbReference type="Gene3D" id="3.40.50.2300">
    <property type="match status" value="1"/>
</dbReference>
<dbReference type="InterPro" id="IPR016032">
    <property type="entry name" value="Sig_transdc_resp-reg_C-effctor"/>
</dbReference>
<evidence type="ECO:0000313" key="8">
    <source>
        <dbReference type="EMBL" id="MCT7976942.1"/>
    </source>
</evidence>
<dbReference type="PROSITE" id="PS00622">
    <property type="entry name" value="HTH_LUXR_1"/>
    <property type="match status" value="1"/>
</dbReference>
<keyword evidence="2" id="KW-0238">DNA-binding</keyword>
<dbReference type="CDD" id="cd06170">
    <property type="entry name" value="LuxR_C_like"/>
    <property type="match status" value="1"/>
</dbReference>
<reference evidence="8 9" key="1">
    <citation type="journal article" date="2022" name="Front. Microbiol.">
        <title>High genomic differentiation and limited gene flow indicate recent cryptic speciation within the genus Laspinema (cyanobacteria).</title>
        <authorList>
            <person name="Stanojkovic A."/>
            <person name="Skoupy S."/>
            <person name="Skaloud P."/>
            <person name="Dvorak P."/>
        </authorList>
    </citation>
    <scope>NUCLEOTIDE SEQUENCE [LARGE SCALE GENOMIC DNA]</scope>
    <source>
        <strain evidence="8 9">D3b</strain>
    </source>
</reference>
<evidence type="ECO:0000256" key="4">
    <source>
        <dbReference type="PROSITE-ProRule" id="PRU00169"/>
    </source>
</evidence>
<evidence type="ECO:0000313" key="9">
    <source>
        <dbReference type="Proteomes" id="UP001525961"/>
    </source>
</evidence>
<dbReference type="SUPFAM" id="SSF52172">
    <property type="entry name" value="CheY-like"/>
    <property type="match status" value="1"/>
</dbReference>
<evidence type="ECO:0000256" key="2">
    <source>
        <dbReference type="ARBA" id="ARBA00023125"/>
    </source>
</evidence>
<keyword evidence="1" id="KW-0805">Transcription regulation</keyword>
<keyword evidence="4" id="KW-0597">Phosphoprotein</keyword>
<proteinExistence type="predicted"/>
<protein>
    <submittedName>
        <fullName evidence="8">Response regulator transcription factor</fullName>
    </submittedName>
</protein>
<dbReference type="PANTHER" id="PTHR48111:SF67">
    <property type="entry name" value="TRANSCRIPTIONAL REGULATORY PROTEIN TCTD"/>
    <property type="match status" value="1"/>
</dbReference>
<dbReference type="Pfam" id="PF00072">
    <property type="entry name" value="Response_reg"/>
    <property type="match status" value="1"/>
</dbReference>
<dbReference type="InterPro" id="IPR001789">
    <property type="entry name" value="Sig_transdc_resp-reg_receiver"/>
</dbReference>
<dbReference type="SUPFAM" id="SSF46894">
    <property type="entry name" value="C-terminal effector domain of the bipartite response regulators"/>
    <property type="match status" value="1"/>
</dbReference>
<name>A0ABT2N2M9_9CYAN</name>
<evidence type="ECO:0000259" key="6">
    <source>
        <dbReference type="PROSITE" id="PS50043"/>
    </source>
</evidence>
<dbReference type="PANTHER" id="PTHR48111">
    <property type="entry name" value="REGULATOR OF RPOS"/>
    <property type="match status" value="1"/>
</dbReference>
<dbReference type="SMART" id="SM00448">
    <property type="entry name" value="REC"/>
    <property type="match status" value="1"/>
</dbReference>
<keyword evidence="9" id="KW-1185">Reference proteome</keyword>
<evidence type="ECO:0000259" key="7">
    <source>
        <dbReference type="PROSITE" id="PS50110"/>
    </source>
</evidence>
<dbReference type="EMBL" id="JAMXFA010000004">
    <property type="protein sequence ID" value="MCT7976942.1"/>
    <property type="molecule type" value="Genomic_DNA"/>
</dbReference>
<dbReference type="Pfam" id="PF00196">
    <property type="entry name" value="GerE"/>
    <property type="match status" value="1"/>
</dbReference>